<dbReference type="InterPro" id="IPR007374">
    <property type="entry name" value="ASCH_domain"/>
</dbReference>
<dbReference type="InterPro" id="IPR015947">
    <property type="entry name" value="PUA-like_sf"/>
</dbReference>
<reference evidence="2" key="1">
    <citation type="journal article" date="2015" name="Nature">
        <title>Complex archaea that bridge the gap between prokaryotes and eukaryotes.</title>
        <authorList>
            <person name="Spang A."/>
            <person name="Saw J.H."/>
            <person name="Jorgensen S.L."/>
            <person name="Zaremba-Niedzwiedzka K."/>
            <person name="Martijn J."/>
            <person name="Lind A.E."/>
            <person name="van Eijk R."/>
            <person name="Schleper C."/>
            <person name="Guy L."/>
            <person name="Ettema T.J."/>
        </authorList>
    </citation>
    <scope>NUCLEOTIDE SEQUENCE</scope>
</reference>
<proteinExistence type="predicted"/>
<evidence type="ECO:0000259" key="1">
    <source>
        <dbReference type="Pfam" id="PF04266"/>
    </source>
</evidence>
<accession>A0A0F9HHR2</accession>
<evidence type="ECO:0000313" key="2">
    <source>
        <dbReference type="EMBL" id="KKM14956.1"/>
    </source>
</evidence>
<dbReference type="Gene3D" id="2.30.130.30">
    <property type="entry name" value="Hypothetical protein"/>
    <property type="match status" value="1"/>
</dbReference>
<protein>
    <recommendedName>
        <fullName evidence="1">ASCH domain-containing protein</fullName>
    </recommendedName>
</protein>
<comment type="caution">
    <text evidence="2">The sequence shown here is derived from an EMBL/GenBank/DDBJ whole genome shotgun (WGS) entry which is preliminary data.</text>
</comment>
<dbReference type="AlphaFoldDB" id="A0A0F9HHR2"/>
<gene>
    <name evidence="2" type="ORF">LCGC14_1700920</name>
</gene>
<dbReference type="Pfam" id="PF04266">
    <property type="entry name" value="ASCH"/>
    <property type="match status" value="1"/>
</dbReference>
<sequence length="102" mass="11839">MSESILRFAKGYKESIERGEKKITIRKGIVKDIFPYSLQRTNLGFLLKIKSVLYTTFGRVPISDYKDDGFKTHIELMQKMGEFYTDVVLEDMCTVIRFEKGG</sequence>
<feature type="domain" description="ASCH" evidence="1">
    <location>
        <begin position="8"/>
        <end position="99"/>
    </location>
</feature>
<name>A0A0F9HHR2_9ZZZZ</name>
<dbReference type="SUPFAM" id="SSF88697">
    <property type="entry name" value="PUA domain-like"/>
    <property type="match status" value="1"/>
</dbReference>
<organism evidence="2">
    <name type="scientific">marine sediment metagenome</name>
    <dbReference type="NCBI Taxonomy" id="412755"/>
    <lineage>
        <taxon>unclassified sequences</taxon>
        <taxon>metagenomes</taxon>
        <taxon>ecological metagenomes</taxon>
    </lineage>
</organism>
<dbReference type="EMBL" id="LAZR01015024">
    <property type="protein sequence ID" value="KKM14956.1"/>
    <property type="molecule type" value="Genomic_DNA"/>
</dbReference>